<dbReference type="EMBL" id="CP043661">
    <property type="protein sequence ID" value="QNE16968.1"/>
    <property type="molecule type" value="Genomic_DNA"/>
</dbReference>
<gene>
    <name evidence="1" type="ORF">F1D05_02415</name>
</gene>
<dbReference type="Proteomes" id="UP000515563">
    <property type="component" value="Chromosome"/>
</dbReference>
<evidence type="ECO:0000313" key="1">
    <source>
        <dbReference type="EMBL" id="QNE16968.1"/>
    </source>
</evidence>
<evidence type="ECO:0000313" key="2">
    <source>
        <dbReference type="Proteomes" id="UP000515563"/>
    </source>
</evidence>
<evidence type="ECO:0008006" key="3">
    <source>
        <dbReference type="Google" id="ProtNLM"/>
    </source>
</evidence>
<organism evidence="1 2">
    <name type="scientific">Kribbella qitaiheensis</name>
    <dbReference type="NCBI Taxonomy" id="1544730"/>
    <lineage>
        <taxon>Bacteria</taxon>
        <taxon>Bacillati</taxon>
        <taxon>Actinomycetota</taxon>
        <taxon>Actinomycetes</taxon>
        <taxon>Propionibacteriales</taxon>
        <taxon>Kribbellaceae</taxon>
        <taxon>Kribbella</taxon>
    </lineage>
</organism>
<reference evidence="2" key="1">
    <citation type="submission" date="2019-09" db="EMBL/GenBank/DDBJ databases">
        <title>Antimicrobial potential of Antarctic Bacteria.</title>
        <authorList>
            <person name="Benaud N."/>
            <person name="Edwards R.J."/>
            <person name="Ferrari B.C."/>
        </authorList>
    </citation>
    <scope>NUCLEOTIDE SEQUENCE [LARGE SCALE GENOMIC DNA]</scope>
    <source>
        <strain evidence="2">SPB151</strain>
    </source>
</reference>
<dbReference type="KEGG" id="kqi:F1D05_02415"/>
<name>A0A7G6WSK3_9ACTN</name>
<reference evidence="1 2" key="2">
    <citation type="journal article" date="2020" name="Microbiol. Resour. Announc.">
        <title>Antarctic desert soil bacteria exhibit high novel natural product potential, evaluated through long-read genome sequencing and comparative genomics.</title>
        <authorList>
            <person name="Benaud N."/>
            <person name="Edwards R.J."/>
            <person name="Amos T.G."/>
            <person name="D'Agostino P.M."/>
            <person name="Gutierrez-Chavez C."/>
            <person name="Montgomery K."/>
            <person name="Nicetic I."/>
            <person name="Ferrari B.C."/>
        </authorList>
    </citation>
    <scope>NUCLEOTIDE SEQUENCE [LARGE SCALE GENOMIC DNA]</scope>
    <source>
        <strain evidence="1 2">SPB151</strain>
    </source>
</reference>
<sequence length="173" mass="18895">MSELERTRLEDLLGEPLIAPDPLIDVKQAAAVLGLTPSAVRSLLRSGVLPHEEPADGRRPTRTMRLAQVLAWAKEPSRITVAVAAGILGESATAVHRLTAVRLLNWYGGLLPLDRGEVEKLVTRRRDWLTLAEAASALRVSPEEVHDLLRSGALTHTSDVSRPVDQEQLPRSV</sequence>
<keyword evidence="2" id="KW-1185">Reference proteome</keyword>
<protein>
    <recommendedName>
        <fullName evidence="3">Helix-turn-helix domain-containing protein</fullName>
    </recommendedName>
</protein>
<accession>A0A7G6WSK3</accession>
<proteinExistence type="predicted"/>
<dbReference type="RefSeq" id="WP_185445802.1">
    <property type="nucleotide sequence ID" value="NZ_CP043661.1"/>
</dbReference>
<dbReference type="AlphaFoldDB" id="A0A7G6WSK3"/>